<dbReference type="AlphaFoldDB" id="A0A6C0ITQ2"/>
<sequence>MKDNKKALGSGIKAIRYLKKIKDKIIKPSKSPLLKRIRVKRLCDRRNINLKINTNIQYKGWDKGD</sequence>
<name>A0A6C0ITQ2_9ZZZZ</name>
<reference evidence="1" key="1">
    <citation type="journal article" date="2020" name="Nature">
        <title>Giant virus diversity and host interactions through global metagenomics.</title>
        <authorList>
            <person name="Schulz F."/>
            <person name="Roux S."/>
            <person name="Paez-Espino D."/>
            <person name="Jungbluth S."/>
            <person name="Walsh D.A."/>
            <person name="Denef V.J."/>
            <person name="McMahon K.D."/>
            <person name="Konstantinidis K.T."/>
            <person name="Eloe-Fadrosh E.A."/>
            <person name="Kyrpides N.C."/>
            <person name="Woyke T."/>
        </authorList>
    </citation>
    <scope>NUCLEOTIDE SEQUENCE</scope>
    <source>
        <strain evidence="1">GVMAG-M-3300024261-37</strain>
    </source>
</reference>
<protein>
    <submittedName>
        <fullName evidence="1">Uncharacterized protein</fullName>
    </submittedName>
</protein>
<dbReference type="EMBL" id="MN740236">
    <property type="protein sequence ID" value="QHT95207.1"/>
    <property type="molecule type" value="Genomic_DNA"/>
</dbReference>
<evidence type="ECO:0000313" key="1">
    <source>
        <dbReference type="EMBL" id="QHT95207.1"/>
    </source>
</evidence>
<proteinExistence type="predicted"/>
<accession>A0A6C0ITQ2</accession>
<organism evidence="1">
    <name type="scientific">viral metagenome</name>
    <dbReference type="NCBI Taxonomy" id="1070528"/>
    <lineage>
        <taxon>unclassified sequences</taxon>
        <taxon>metagenomes</taxon>
        <taxon>organismal metagenomes</taxon>
    </lineage>
</organism>